<sequence>MEDIVLIGGGGHALSIADTIINGKKYKIVGYTDVADVRSPLRYLGTDEMLECLLDRGVINAAITVGYLGKSSIRDRLYYRAKQAGFRLPKIIDPSAVVSGSADVGEGVFIGKNAVVNAGAKIGKMCIINTGAIIEHNNQIGEYSHIAVGATLCGDVRVGEHTLIGANATIIQGAHIGMNAIIGAGSVVIGDVSDDSRVIGVWGRM</sequence>
<keyword evidence="5" id="KW-0012">Acyltransferase</keyword>
<dbReference type="Proteomes" id="UP000236311">
    <property type="component" value="Unassembled WGS sequence"/>
</dbReference>
<dbReference type="InterPro" id="IPR001451">
    <property type="entry name" value="Hexapep"/>
</dbReference>
<reference evidence="5 6" key="1">
    <citation type="submission" date="2018-01" db="EMBL/GenBank/DDBJ databases">
        <authorList>
            <person name="Gaut B.S."/>
            <person name="Morton B.R."/>
            <person name="Clegg M.T."/>
            <person name="Duvall M.R."/>
        </authorList>
    </citation>
    <scope>NUCLEOTIDE SEQUENCE [LARGE SCALE GENOMIC DNA]</scope>
    <source>
        <strain evidence="5">GP69</strain>
    </source>
</reference>
<keyword evidence="2" id="KW-0677">Repeat</keyword>
<dbReference type="Gene3D" id="3.40.50.20">
    <property type="match status" value="1"/>
</dbReference>
<dbReference type="InterPro" id="IPR018357">
    <property type="entry name" value="Hexapep_transf_CS"/>
</dbReference>
<accession>A0A2K4ZD25</accession>
<protein>
    <submittedName>
        <fullName evidence="5">Acetyltransferase EpsM</fullName>
        <ecNumber evidence="5">2.3.1.-</ecNumber>
    </submittedName>
</protein>
<dbReference type="InterPro" id="IPR011004">
    <property type="entry name" value="Trimer_LpxA-like_sf"/>
</dbReference>
<dbReference type="InterPro" id="IPR041561">
    <property type="entry name" value="PglD_N"/>
</dbReference>
<evidence type="ECO:0000256" key="2">
    <source>
        <dbReference type="ARBA" id="ARBA00022737"/>
    </source>
</evidence>
<evidence type="ECO:0000313" key="6">
    <source>
        <dbReference type="Proteomes" id="UP000236311"/>
    </source>
</evidence>
<dbReference type="GO" id="GO:0016746">
    <property type="term" value="F:acyltransferase activity"/>
    <property type="evidence" value="ECO:0007669"/>
    <property type="project" value="UniProtKB-KW"/>
</dbReference>
<dbReference type="EC" id="2.3.1.-" evidence="5"/>
<dbReference type="AlphaFoldDB" id="A0A2K4ZD25"/>
<dbReference type="NCBIfam" id="TIGR03570">
    <property type="entry name" value="NeuD_NnaD"/>
    <property type="match status" value="1"/>
</dbReference>
<evidence type="ECO:0000256" key="1">
    <source>
        <dbReference type="ARBA" id="ARBA00022679"/>
    </source>
</evidence>
<feature type="binding site" evidence="3">
    <location>
        <position position="69"/>
    </location>
    <ligand>
        <name>substrate</name>
    </ligand>
</feature>
<dbReference type="SUPFAM" id="SSF51161">
    <property type="entry name" value="Trimeric LpxA-like enzymes"/>
    <property type="match status" value="1"/>
</dbReference>
<feature type="domain" description="PglD N-terminal" evidence="4">
    <location>
        <begin position="3"/>
        <end position="78"/>
    </location>
</feature>
<dbReference type="Pfam" id="PF14602">
    <property type="entry name" value="Hexapep_2"/>
    <property type="match status" value="2"/>
</dbReference>
<evidence type="ECO:0000259" key="4">
    <source>
        <dbReference type="Pfam" id="PF17836"/>
    </source>
</evidence>
<keyword evidence="1 5" id="KW-0808">Transferase</keyword>
<evidence type="ECO:0000313" key="5">
    <source>
        <dbReference type="EMBL" id="SOY28367.1"/>
    </source>
</evidence>
<dbReference type="Pfam" id="PF17836">
    <property type="entry name" value="PglD_N"/>
    <property type="match status" value="1"/>
</dbReference>
<dbReference type="PANTHER" id="PTHR43300:SF7">
    <property type="entry name" value="UDP-N-ACETYLBACILLOSAMINE N-ACETYLTRANSFERASE"/>
    <property type="match status" value="1"/>
</dbReference>
<dbReference type="Gene3D" id="2.160.10.10">
    <property type="entry name" value="Hexapeptide repeat proteins"/>
    <property type="match status" value="1"/>
</dbReference>
<dbReference type="RefSeq" id="WP_103238454.1">
    <property type="nucleotide sequence ID" value="NZ_JANJZD010000004.1"/>
</dbReference>
<dbReference type="PANTHER" id="PTHR43300">
    <property type="entry name" value="ACETYLTRANSFERASE"/>
    <property type="match status" value="1"/>
</dbReference>
<organism evidence="5 6">
    <name type="scientific">Acetatifactor muris</name>
    <dbReference type="NCBI Taxonomy" id="879566"/>
    <lineage>
        <taxon>Bacteria</taxon>
        <taxon>Bacillati</taxon>
        <taxon>Bacillota</taxon>
        <taxon>Clostridia</taxon>
        <taxon>Lachnospirales</taxon>
        <taxon>Lachnospiraceae</taxon>
        <taxon>Acetatifactor</taxon>
    </lineage>
</organism>
<dbReference type="CDD" id="cd03360">
    <property type="entry name" value="LbH_AT_putative"/>
    <property type="match status" value="1"/>
</dbReference>
<proteinExistence type="predicted"/>
<name>A0A2K4ZD25_9FIRM</name>
<dbReference type="InterPro" id="IPR050179">
    <property type="entry name" value="Trans_hexapeptide_repeat"/>
</dbReference>
<evidence type="ECO:0000256" key="3">
    <source>
        <dbReference type="PIRSR" id="PIRSR620019-2"/>
    </source>
</evidence>
<feature type="binding site" evidence="3">
    <location>
        <position position="145"/>
    </location>
    <ligand>
        <name>acetyl-CoA</name>
        <dbReference type="ChEBI" id="CHEBI:57288"/>
    </ligand>
</feature>
<dbReference type="PROSITE" id="PS00101">
    <property type="entry name" value="HEXAPEP_TRANSFERASES"/>
    <property type="match status" value="1"/>
</dbReference>
<gene>
    <name evidence="5" type="primary">epsM_2</name>
    <name evidence="5" type="ORF">AMURIS_01074</name>
</gene>
<dbReference type="OrthoDB" id="9801456at2"/>
<dbReference type="EMBL" id="OFSM01000004">
    <property type="protein sequence ID" value="SOY28367.1"/>
    <property type="molecule type" value="Genomic_DNA"/>
</dbReference>
<dbReference type="InterPro" id="IPR020019">
    <property type="entry name" value="AcTrfase_PglD-like"/>
</dbReference>
<keyword evidence="6" id="KW-1185">Reference proteome</keyword>